<reference evidence="2 3" key="1">
    <citation type="journal article" date="2018" name="Front. Plant Sci.">
        <title>Red Clover (Trifolium pratense) and Zigzag Clover (T. medium) - A Picture of Genomic Similarities and Differences.</title>
        <authorList>
            <person name="Dluhosova J."/>
            <person name="Istvanek J."/>
            <person name="Nedelnik J."/>
            <person name="Repkova J."/>
        </authorList>
    </citation>
    <scope>NUCLEOTIDE SEQUENCE [LARGE SCALE GENOMIC DNA]</scope>
    <source>
        <strain evidence="3">cv. 10/8</strain>
        <tissue evidence="2">Leaf</tissue>
    </source>
</reference>
<dbReference type="Proteomes" id="UP000265520">
    <property type="component" value="Unassembled WGS sequence"/>
</dbReference>
<accession>A0A392MCB4</accession>
<dbReference type="AlphaFoldDB" id="A0A392MCB4"/>
<comment type="caution">
    <text evidence="2">The sequence shown here is derived from an EMBL/GenBank/DDBJ whole genome shotgun (WGS) entry which is preliminary data.</text>
</comment>
<name>A0A392MCB4_9FABA</name>
<keyword evidence="3" id="KW-1185">Reference proteome</keyword>
<protein>
    <submittedName>
        <fullName evidence="2">Uncharacterized protein</fullName>
    </submittedName>
</protein>
<proteinExistence type="predicted"/>
<dbReference type="EMBL" id="LXQA010007381">
    <property type="protein sequence ID" value="MCH84793.1"/>
    <property type="molecule type" value="Genomic_DNA"/>
</dbReference>
<feature type="region of interest" description="Disordered" evidence="1">
    <location>
        <begin position="75"/>
        <end position="97"/>
    </location>
</feature>
<gene>
    <name evidence="2" type="ORF">A2U01_0005629</name>
</gene>
<evidence type="ECO:0000313" key="2">
    <source>
        <dbReference type="EMBL" id="MCH84793.1"/>
    </source>
</evidence>
<sequence length="97" mass="10252">MPSSSALLGLTTEKDGATKEEDDIRQHNSKKIKGGDKPFEPGSSLPVSYADIESSVNNADGLSKVKSYKESVLGISGGLSSTEEDKISGSDMEGDWE</sequence>
<evidence type="ECO:0000313" key="3">
    <source>
        <dbReference type="Proteomes" id="UP000265520"/>
    </source>
</evidence>
<evidence type="ECO:0000256" key="1">
    <source>
        <dbReference type="SAM" id="MobiDB-lite"/>
    </source>
</evidence>
<feature type="compositionally biased region" description="Basic and acidic residues" evidence="1">
    <location>
        <begin position="12"/>
        <end position="26"/>
    </location>
</feature>
<feature type="region of interest" description="Disordered" evidence="1">
    <location>
        <begin position="1"/>
        <end position="46"/>
    </location>
</feature>
<organism evidence="2 3">
    <name type="scientific">Trifolium medium</name>
    <dbReference type="NCBI Taxonomy" id="97028"/>
    <lineage>
        <taxon>Eukaryota</taxon>
        <taxon>Viridiplantae</taxon>
        <taxon>Streptophyta</taxon>
        <taxon>Embryophyta</taxon>
        <taxon>Tracheophyta</taxon>
        <taxon>Spermatophyta</taxon>
        <taxon>Magnoliopsida</taxon>
        <taxon>eudicotyledons</taxon>
        <taxon>Gunneridae</taxon>
        <taxon>Pentapetalae</taxon>
        <taxon>rosids</taxon>
        <taxon>fabids</taxon>
        <taxon>Fabales</taxon>
        <taxon>Fabaceae</taxon>
        <taxon>Papilionoideae</taxon>
        <taxon>50 kb inversion clade</taxon>
        <taxon>NPAAA clade</taxon>
        <taxon>Hologalegina</taxon>
        <taxon>IRL clade</taxon>
        <taxon>Trifolieae</taxon>
        <taxon>Trifolium</taxon>
    </lineage>
</organism>